<gene>
    <name evidence="2" type="ORF">OIDMADRAFT_176145</name>
</gene>
<sequence length="408" mass="43518">MASTEPIPRRPVLPPKSPTRAGSVKSASSSIYSDSPGFARSLSNSSRGTKDSLSGIDSEAGSAPPVPPKAPRPQLPQAPKNGQEDPVSKFQASPPRGPEIWRRRSVKSDRSLSITDLKLVESNGATVHSPQKPLPQSTLPTAPTQIPRSLPGRKPVPLRPAPPQPGLMGSKSSKLINKDKGMLEDSRSDETSAQSQPPVPRLGTPVHLKAEEEQPLAGQLLSPLPLDQHSNPTTPAIPPKSESRRDNASTLGGVINKPNFLSTNSREQSEALTIASDPAVKRSPQPRQPFTARILTTRLSPSSASELASPLTIPGSNSSPLRSPASAGAILPGPELGVVHFECYQSHRQMRNSKNTVCPVACMVCQKKDKEIRFRCTWCCLSTCASCMHALSSSPGKDLRSCLKKVGK</sequence>
<dbReference type="InParanoid" id="A0A0C3HUW9"/>
<organism evidence="2 3">
    <name type="scientific">Oidiodendron maius (strain Zn)</name>
    <dbReference type="NCBI Taxonomy" id="913774"/>
    <lineage>
        <taxon>Eukaryota</taxon>
        <taxon>Fungi</taxon>
        <taxon>Dikarya</taxon>
        <taxon>Ascomycota</taxon>
        <taxon>Pezizomycotina</taxon>
        <taxon>Leotiomycetes</taxon>
        <taxon>Leotiomycetes incertae sedis</taxon>
        <taxon>Myxotrichaceae</taxon>
        <taxon>Oidiodendron</taxon>
    </lineage>
</organism>
<feature type="region of interest" description="Disordered" evidence="1">
    <location>
        <begin position="1"/>
        <end position="261"/>
    </location>
</feature>
<dbReference type="STRING" id="913774.A0A0C3HUW9"/>
<feature type="compositionally biased region" description="Basic and acidic residues" evidence="1">
    <location>
        <begin position="99"/>
        <end position="110"/>
    </location>
</feature>
<keyword evidence="3" id="KW-1185">Reference proteome</keyword>
<evidence type="ECO:0000313" key="3">
    <source>
        <dbReference type="Proteomes" id="UP000054321"/>
    </source>
</evidence>
<reference evidence="2 3" key="1">
    <citation type="submission" date="2014-04" db="EMBL/GenBank/DDBJ databases">
        <authorList>
            <consortium name="DOE Joint Genome Institute"/>
            <person name="Kuo A."/>
            <person name="Martino E."/>
            <person name="Perotto S."/>
            <person name="Kohler A."/>
            <person name="Nagy L.G."/>
            <person name="Floudas D."/>
            <person name="Copeland A."/>
            <person name="Barry K.W."/>
            <person name="Cichocki N."/>
            <person name="Veneault-Fourrey C."/>
            <person name="LaButti K."/>
            <person name="Lindquist E.A."/>
            <person name="Lipzen A."/>
            <person name="Lundell T."/>
            <person name="Morin E."/>
            <person name="Murat C."/>
            <person name="Sun H."/>
            <person name="Tunlid A."/>
            <person name="Henrissat B."/>
            <person name="Grigoriev I.V."/>
            <person name="Hibbett D.S."/>
            <person name="Martin F."/>
            <person name="Nordberg H.P."/>
            <person name="Cantor M.N."/>
            <person name="Hua S.X."/>
        </authorList>
    </citation>
    <scope>NUCLEOTIDE SEQUENCE [LARGE SCALE GENOMIC DNA]</scope>
    <source>
        <strain evidence="2 3">Zn</strain>
    </source>
</reference>
<dbReference type="OrthoDB" id="5425130at2759"/>
<dbReference type="HOGENOM" id="CLU_674543_0_0_1"/>
<feature type="compositionally biased region" description="Pro residues" evidence="1">
    <location>
        <begin position="64"/>
        <end position="76"/>
    </location>
</feature>
<dbReference type="AlphaFoldDB" id="A0A0C3HUW9"/>
<evidence type="ECO:0000313" key="2">
    <source>
        <dbReference type="EMBL" id="KIN06032.1"/>
    </source>
</evidence>
<name>A0A0C3HUW9_OIDMZ</name>
<accession>A0A0C3HUW9</accession>
<dbReference type="Proteomes" id="UP000054321">
    <property type="component" value="Unassembled WGS sequence"/>
</dbReference>
<proteinExistence type="predicted"/>
<dbReference type="EMBL" id="KN832871">
    <property type="protein sequence ID" value="KIN06032.1"/>
    <property type="molecule type" value="Genomic_DNA"/>
</dbReference>
<feature type="compositionally biased region" description="Basic and acidic residues" evidence="1">
    <location>
        <begin position="176"/>
        <end position="190"/>
    </location>
</feature>
<feature type="compositionally biased region" description="Polar residues" evidence="1">
    <location>
        <begin position="123"/>
        <end position="147"/>
    </location>
</feature>
<reference evidence="3" key="2">
    <citation type="submission" date="2015-01" db="EMBL/GenBank/DDBJ databases">
        <title>Evolutionary Origins and Diversification of the Mycorrhizal Mutualists.</title>
        <authorList>
            <consortium name="DOE Joint Genome Institute"/>
            <consortium name="Mycorrhizal Genomics Consortium"/>
            <person name="Kohler A."/>
            <person name="Kuo A."/>
            <person name="Nagy L.G."/>
            <person name="Floudas D."/>
            <person name="Copeland A."/>
            <person name="Barry K.W."/>
            <person name="Cichocki N."/>
            <person name="Veneault-Fourrey C."/>
            <person name="LaButti K."/>
            <person name="Lindquist E.A."/>
            <person name="Lipzen A."/>
            <person name="Lundell T."/>
            <person name="Morin E."/>
            <person name="Murat C."/>
            <person name="Riley R."/>
            <person name="Ohm R."/>
            <person name="Sun H."/>
            <person name="Tunlid A."/>
            <person name="Henrissat B."/>
            <person name="Grigoriev I.V."/>
            <person name="Hibbett D.S."/>
            <person name="Martin F."/>
        </authorList>
    </citation>
    <scope>NUCLEOTIDE SEQUENCE [LARGE SCALE GENOMIC DNA]</scope>
    <source>
        <strain evidence="3">Zn</strain>
    </source>
</reference>
<evidence type="ECO:0000256" key="1">
    <source>
        <dbReference type="SAM" id="MobiDB-lite"/>
    </source>
</evidence>
<protein>
    <submittedName>
        <fullName evidence="2">Uncharacterized protein</fullName>
    </submittedName>
</protein>